<dbReference type="Proteomes" id="UP001500307">
    <property type="component" value="Unassembled WGS sequence"/>
</dbReference>
<dbReference type="RefSeq" id="WP_346122623.1">
    <property type="nucleotide sequence ID" value="NZ_BAABGU010000028.1"/>
</dbReference>
<proteinExistence type="predicted"/>
<dbReference type="EMBL" id="BAABGU010000028">
    <property type="protein sequence ID" value="GAA4575678.1"/>
    <property type="molecule type" value="Genomic_DNA"/>
</dbReference>
<evidence type="ECO:0000313" key="2">
    <source>
        <dbReference type="Proteomes" id="UP001500307"/>
    </source>
</evidence>
<protein>
    <submittedName>
        <fullName evidence="1">Uncharacterized protein</fullName>
    </submittedName>
</protein>
<name>A0ABP8SVJ2_9ACTN</name>
<keyword evidence="2" id="KW-1185">Reference proteome</keyword>
<sequence length="64" mass="6811">MTLDYDVHLKAFSATIGTNDPLNVPPGGEISVAPRTLTPNAVFVQTRNSSGTPSDRPFQLLVAN</sequence>
<organism evidence="1 2">
    <name type="scientific">Micromonospora coerulea</name>
    <dbReference type="NCBI Taxonomy" id="47856"/>
    <lineage>
        <taxon>Bacteria</taxon>
        <taxon>Bacillati</taxon>
        <taxon>Actinomycetota</taxon>
        <taxon>Actinomycetes</taxon>
        <taxon>Micromonosporales</taxon>
        <taxon>Micromonosporaceae</taxon>
        <taxon>Micromonospora</taxon>
    </lineage>
</organism>
<accession>A0ABP8SVJ2</accession>
<comment type="caution">
    <text evidence="1">The sequence shown here is derived from an EMBL/GenBank/DDBJ whole genome shotgun (WGS) entry which is preliminary data.</text>
</comment>
<evidence type="ECO:0000313" key="1">
    <source>
        <dbReference type="EMBL" id="GAA4575678.1"/>
    </source>
</evidence>
<reference evidence="2" key="1">
    <citation type="journal article" date="2019" name="Int. J. Syst. Evol. Microbiol.">
        <title>The Global Catalogue of Microorganisms (GCM) 10K type strain sequencing project: providing services to taxonomists for standard genome sequencing and annotation.</title>
        <authorList>
            <consortium name="The Broad Institute Genomics Platform"/>
            <consortium name="The Broad Institute Genome Sequencing Center for Infectious Disease"/>
            <person name="Wu L."/>
            <person name="Ma J."/>
        </authorList>
    </citation>
    <scope>NUCLEOTIDE SEQUENCE [LARGE SCALE GENOMIC DNA]</scope>
    <source>
        <strain evidence="2">JCM 3175</strain>
    </source>
</reference>
<gene>
    <name evidence="1" type="ORF">GCM10023176_45440</name>
</gene>